<dbReference type="EMBL" id="JAAALK010000285">
    <property type="protein sequence ID" value="KAG8065824.1"/>
    <property type="molecule type" value="Genomic_DNA"/>
</dbReference>
<evidence type="ECO:0000313" key="2">
    <source>
        <dbReference type="EMBL" id="KAG8065824.1"/>
    </source>
</evidence>
<dbReference type="Proteomes" id="UP000729402">
    <property type="component" value="Unassembled WGS sequence"/>
</dbReference>
<comment type="caution">
    <text evidence="2">The sequence shown here is derived from an EMBL/GenBank/DDBJ whole genome shotgun (WGS) entry which is preliminary data.</text>
</comment>
<reference evidence="2" key="2">
    <citation type="submission" date="2021-02" db="EMBL/GenBank/DDBJ databases">
        <authorList>
            <person name="Kimball J.A."/>
            <person name="Haas M.W."/>
            <person name="Macchietto M."/>
            <person name="Kono T."/>
            <person name="Duquette J."/>
            <person name="Shao M."/>
        </authorList>
    </citation>
    <scope>NUCLEOTIDE SEQUENCE</scope>
    <source>
        <tissue evidence="2">Fresh leaf tissue</tissue>
    </source>
</reference>
<protein>
    <submittedName>
        <fullName evidence="2">Uncharacterized protein</fullName>
    </submittedName>
</protein>
<feature type="compositionally biased region" description="Basic and acidic residues" evidence="1">
    <location>
        <begin position="16"/>
        <end position="25"/>
    </location>
</feature>
<keyword evidence="3" id="KW-1185">Reference proteome</keyword>
<proteinExistence type="predicted"/>
<reference evidence="2" key="1">
    <citation type="journal article" date="2021" name="bioRxiv">
        <title>Whole Genome Assembly and Annotation of Northern Wild Rice, Zizania palustris L., Supports a Whole Genome Duplication in the Zizania Genus.</title>
        <authorList>
            <person name="Haas M."/>
            <person name="Kono T."/>
            <person name="Macchietto M."/>
            <person name="Millas R."/>
            <person name="McGilp L."/>
            <person name="Shao M."/>
            <person name="Duquette J."/>
            <person name="Hirsch C.N."/>
            <person name="Kimball J."/>
        </authorList>
    </citation>
    <scope>NUCLEOTIDE SEQUENCE</scope>
    <source>
        <tissue evidence="2">Fresh leaf tissue</tissue>
    </source>
</reference>
<evidence type="ECO:0000256" key="1">
    <source>
        <dbReference type="SAM" id="MobiDB-lite"/>
    </source>
</evidence>
<feature type="region of interest" description="Disordered" evidence="1">
    <location>
        <begin position="16"/>
        <end position="169"/>
    </location>
</feature>
<gene>
    <name evidence="2" type="ORF">GUJ93_ZPchr0004g39145</name>
</gene>
<name>A0A8J5VZ90_ZIZPA</name>
<organism evidence="2 3">
    <name type="scientific">Zizania palustris</name>
    <name type="common">Northern wild rice</name>
    <dbReference type="NCBI Taxonomy" id="103762"/>
    <lineage>
        <taxon>Eukaryota</taxon>
        <taxon>Viridiplantae</taxon>
        <taxon>Streptophyta</taxon>
        <taxon>Embryophyta</taxon>
        <taxon>Tracheophyta</taxon>
        <taxon>Spermatophyta</taxon>
        <taxon>Magnoliopsida</taxon>
        <taxon>Liliopsida</taxon>
        <taxon>Poales</taxon>
        <taxon>Poaceae</taxon>
        <taxon>BOP clade</taxon>
        <taxon>Oryzoideae</taxon>
        <taxon>Oryzeae</taxon>
        <taxon>Zizaniinae</taxon>
        <taxon>Zizania</taxon>
    </lineage>
</organism>
<sequence length="169" mass="18175">MPRRTRAAGNLLCRSAEEDVRRRDSSPLLWDASPLRHRLAGGTPLRWTHRSSAGPRHRDAAPLLHQTAAPQEDDPVGTGVPPASLPERRPAGASAGAATRRRVHRSGASQSSGEESRRRTSSSAERQRRFPAAHVLLGRAAERSPGSATAKTDLAEGVPQPIILRSQAD</sequence>
<evidence type="ECO:0000313" key="3">
    <source>
        <dbReference type="Proteomes" id="UP000729402"/>
    </source>
</evidence>
<accession>A0A8J5VZ90</accession>
<dbReference type="AlphaFoldDB" id="A0A8J5VZ90"/>